<organism evidence="1 2">
    <name type="scientific">Paraburkholderia terricola</name>
    <dbReference type="NCBI Taxonomy" id="169427"/>
    <lineage>
        <taxon>Bacteria</taxon>
        <taxon>Pseudomonadati</taxon>
        <taxon>Pseudomonadota</taxon>
        <taxon>Betaproteobacteria</taxon>
        <taxon>Burkholderiales</taxon>
        <taxon>Burkholderiaceae</taxon>
        <taxon>Paraburkholderia</taxon>
    </lineage>
</organism>
<dbReference type="OrthoDB" id="9182156at2"/>
<evidence type="ECO:0000313" key="1">
    <source>
        <dbReference type="EMBL" id="SHJ47298.1"/>
    </source>
</evidence>
<proteinExistence type="predicted"/>
<dbReference type="RefSeq" id="WP_083083275.1">
    <property type="nucleotide sequence ID" value="NZ_CADFGY010000002.1"/>
</dbReference>
<dbReference type="Pfam" id="PF05930">
    <property type="entry name" value="Phage_AlpA"/>
    <property type="match status" value="1"/>
</dbReference>
<dbReference type="AlphaFoldDB" id="A0A1M6JKR5"/>
<gene>
    <name evidence="1" type="ORF">SAMN05192548_1002177</name>
</gene>
<dbReference type="EMBL" id="FRAB01000002">
    <property type="protein sequence ID" value="SHJ47298.1"/>
    <property type="molecule type" value="Genomic_DNA"/>
</dbReference>
<dbReference type="STRING" id="169427.SAMN05192548_1002177"/>
<dbReference type="Gene3D" id="1.10.238.160">
    <property type="match status" value="1"/>
</dbReference>
<protein>
    <submittedName>
        <fullName evidence="1">Transcriptional regulator, AlpA family</fullName>
    </submittedName>
</protein>
<reference evidence="1 2" key="1">
    <citation type="submission" date="2016-11" db="EMBL/GenBank/DDBJ databases">
        <authorList>
            <person name="Jaros S."/>
            <person name="Januszkiewicz K."/>
            <person name="Wedrychowicz H."/>
        </authorList>
    </citation>
    <scope>NUCLEOTIDE SEQUENCE [LARGE SCALE GENOMIC DNA]</scope>
    <source>
        <strain evidence="1 2">LMG 20594</strain>
    </source>
</reference>
<name>A0A1M6JKR5_9BURK</name>
<dbReference type="InterPro" id="IPR052931">
    <property type="entry name" value="Prophage_regulatory_activator"/>
</dbReference>
<dbReference type="PANTHER" id="PTHR36154:SF1">
    <property type="entry name" value="DNA-BINDING TRANSCRIPTIONAL ACTIVATOR ALPA"/>
    <property type="match status" value="1"/>
</dbReference>
<dbReference type="InterPro" id="IPR010260">
    <property type="entry name" value="AlpA"/>
</dbReference>
<dbReference type="PANTHER" id="PTHR36154">
    <property type="entry name" value="DNA-BINDING TRANSCRIPTIONAL ACTIVATOR ALPA"/>
    <property type="match status" value="1"/>
</dbReference>
<accession>A0A1M6JKR5</accession>
<evidence type="ECO:0000313" key="2">
    <source>
        <dbReference type="Proteomes" id="UP000184395"/>
    </source>
</evidence>
<sequence length="74" mass="7952">MAGLQVAAGERLLRSKSVFGESAATGLSKTQCYRLIQRGEFPAPLKIGARAVAWRASEVQAWIDARPVKGGDHD</sequence>
<dbReference type="Proteomes" id="UP000184395">
    <property type="component" value="Unassembled WGS sequence"/>
</dbReference>